<accession>A0A921GMF8</accession>
<name>A0A921GMF8_9MICO</name>
<evidence type="ECO:0000256" key="2">
    <source>
        <dbReference type="ARBA" id="ARBA00022649"/>
    </source>
</evidence>
<organism evidence="7 8">
    <name type="scientific">Brachybacterium paraconglomeratum</name>
    <dbReference type="NCBI Taxonomy" id="173362"/>
    <lineage>
        <taxon>Bacteria</taxon>
        <taxon>Bacillati</taxon>
        <taxon>Actinomycetota</taxon>
        <taxon>Actinomycetes</taxon>
        <taxon>Micrococcales</taxon>
        <taxon>Dermabacteraceae</taxon>
        <taxon>Brachybacterium</taxon>
    </lineage>
</organism>
<comment type="caution">
    <text evidence="7">The sequence shown here is derived from an EMBL/GenBank/DDBJ whole genome shotgun (WGS) entry which is preliminary data.</text>
</comment>
<evidence type="ECO:0000256" key="1">
    <source>
        <dbReference type="ARBA" id="ARBA00022491"/>
    </source>
</evidence>
<proteinExistence type="predicted"/>
<dbReference type="InterPro" id="IPR016181">
    <property type="entry name" value="Acyl_CoA_acyltransferase"/>
</dbReference>
<dbReference type="PANTHER" id="PTHR36449">
    <property type="entry name" value="ACETYLTRANSFERASE-RELATED"/>
    <property type="match status" value="1"/>
</dbReference>
<dbReference type="InterPro" id="IPR000182">
    <property type="entry name" value="GNAT_dom"/>
</dbReference>
<keyword evidence="4" id="KW-0012">Acyltransferase</keyword>
<gene>
    <name evidence="7" type="ORF">K8W24_03375</name>
</gene>
<keyword evidence="3" id="KW-0808">Transferase</keyword>
<evidence type="ECO:0000256" key="4">
    <source>
        <dbReference type="ARBA" id="ARBA00023315"/>
    </source>
</evidence>
<reference evidence="7" key="1">
    <citation type="journal article" date="2021" name="PeerJ">
        <title>Extensive microbial diversity within the chicken gut microbiome revealed by metagenomics and culture.</title>
        <authorList>
            <person name="Gilroy R."/>
            <person name="Ravi A."/>
            <person name="Getino M."/>
            <person name="Pursley I."/>
            <person name="Horton D.L."/>
            <person name="Alikhan N.F."/>
            <person name="Baker D."/>
            <person name="Gharbi K."/>
            <person name="Hall N."/>
            <person name="Watson M."/>
            <person name="Adriaenssens E.M."/>
            <person name="Foster-Nyarko E."/>
            <person name="Jarju S."/>
            <person name="Secka A."/>
            <person name="Antonio M."/>
            <person name="Oren A."/>
            <person name="Chaudhuri R.R."/>
            <person name="La Ragione R."/>
            <person name="Hildebrand F."/>
            <person name="Pallen M.J."/>
        </authorList>
    </citation>
    <scope>NUCLEOTIDE SEQUENCE</scope>
    <source>
        <strain evidence="7">1647</strain>
    </source>
</reference>
<protein>
    <submittedName>
        <fullName evidence="7">GNAT family N-acetyltransferase</fullName>
    </submittedName>
</protein>
<sequence>MAEMLEAPRRLEKQDDRVRFESGAGELDDWFARFAWQNQRANNAVTYVSKLGERVVGYYAIAAAGVSHADAGDEFSRRRPDPIPCVLLARLAVDRRAQGRGVGAALFRDALERALSVSQGMGAACLLIHCRDEAARAFYLRHVDAIQSPIDDLQLVVPMKAIADQLLK</sequence>
<dbReference type="AlphaFoldDB" id="A0A921GMF8"/>
<evidence type="ECO:0000259" key="6">
    <source>
        <dbReference type="PROSITE" id="PS51186"/>
    </source>
</evidence>
<keyword evidence="1" id="KW-0678">Repressor</keyword>
<dbReference type="Proteomes" id="UP000775129">
    <property type="component" value="Unassembled WGS sequence"/>
</dbReference>
<keyword evidence="2" id="KW-1277">Toxin-antitoxin system</keyword>
<evidence type="ECO:0000313" key="7">
    <source>
        <dbReference type="EMBL" id="HJF48829.1"/>
    </source>
</evidence>
<dbReference type="GO" id="GO:0016747">
    <property type="term" value="F:acyltransferase activity, transferring groups other than amino-acyl groups"/>
    <property type="evidence" value="ECO:0007669"/>
    <property type="project" value="InterPro"/>
</dbReference>
<dbReference type="CDD" id="cd04301">
    <property type="entry name" value="NAT_SF"/>
    <property type="match status" value="1"/>
</dbReference>
<reference evidence="7" key="2">
    <citation type="submission" date="2021-09" db="EMBL/GenBank/DDBJ databases">
        <authorList>
            <person name="Gilroy R."/>
        </authorList>
    </citation>
    <scope>NUCLEOTIDE SEQUENCE</scope>
    <source>
        <strain evidence="7">1647</strain>
    </source>
</reference>
<dbReference type="Pfam" id="PF00583">
    <property type="entry name" value="Acetyltransf_1"/>
    <property type="match status" value="1"/>
</dbReference>
<dbReference type="EMBL" id="DYWO01000105">
    <property type="protein sequence ID" value="HJF48829.1"/>
    <property type="molecule type" value="Genomic_DNA"/>
</dbReference>
<dbReference type="PROSITE" id="PS51186">
    <property type="entry name" value="GNAT"/>
    <property type="match status" value="1"/>
</dbReference>
<evidence type="ECO:0000256" key="5">
    <source>
        <dbReference type="ARBA" id="ARBA00049880"/>
    </source>
</evidence>
<comment type="catalytic activity">
    <reaction evidence="5">
        <text>glycyl-tRNA(Gly) + acetyl-CoA = N-acetylglycyl-tRNA(Gly) + CoA + H(+)</text>
        <dbReference type="Rhea" id="RHEA:81867"/>
        <dbReference type="Rhea" id="RHEA-COMP:9683"/>
        <dbReference type="Rhea" id="RHEA-COMP:19766"/>
        <dbReference type="ChEBI" id="CHEBI:15378"/>
        <dbReference type="ChEBI" id="CHEBI:57287"/>
        <dbReference type="ChEBI" id="CHEBI:57288"/>
        <dbReference type="ChEBI" id="CHEBI:78522"/>
        <dbReference type="ChEBI" id="CHEBI:232036"/>
    </reaction>
</comment>
<feature type="domain" description="N-acetyltransferase" evidence="6">
    <location>
        <begin position="1"/>
        <end position="164"/>
    </location>
</feature>
<evidence type="ECO:0000256" key="3">
    <source>
        <dbReference type="ARBA" id="ARBA00022679"/>
    </source>
</evidence>
<evidence type="ECO:0000313" key="8">
    <source>
        <dbReference type="Proteomes" id="UP000775129"/>
    </source>
</evidence>
<dbReference type="PANTHER" id="PTHR36449:SF1">
    <property type="entry name" value="ACETYLTRANSFERASE"/>
    <property type="match status" value="1"/>
</dbReference>
<dbReference type="SUPFAM" id="SSF55729">
    <property type="entry name" value="Acyl-CoA N-acyltransferases (Nat)"/>
    <property type="match status" value="1"/>
</dbReference>
<dbReference type="Gene3D" id="3.40.630.30">
    <property type="match status" value="1"/>
</dbReference>